<keyword evidence="2" id="KW-1185">Reference proteome</keyword>
<reference evidence="1 2" key="1">
    <citation type="submission" date="2018-10" db="EMBL/GenBank/DDBJ databases">
        <title>Genomic Encyclopedia of Archaeal and Bacterial Type Strains, Phase II (KMG-II): from individual species to whole genera.</title>
        <authorList>
            <person name="Goeker M."/>
        </authorList>
    </citation>
    <scope>NUCLEOTIDE SEQUENCE [LARGE SCALE GENOMIC DNA]</scope>
    <source>
        <strain evidence="1 2">DSM 43383</strain>
    </source>
</reference>
<dbReference type="AlphaFoldDB" id="A0A495QAB6"/>
<gene>
    <name evidence="1" type="ORF">BZB76_6514</name>
</gene>
<proteinExistence type="predicted"/>
<organism evidence="1 2">
    <name type="scientific">Actinomadura pelletieri DSM 43383</name>
    <dbReference type="NCBI Taxonomy" id="1120940"/>
    <lineage>
        <taxon>Bacteria</taxon>
        <taxon>Bacillati</taxon>
        <taxon>Actinomycetota</taxon>
        <taxon>Actinomycetes</taxon>
        <taxon>Streptosporangiales</taxon>
        <taxon>Thermomonosporaceae</taxon>
        <taxon>Actinomadura</taxon>
    </lineage>
</organism>
<accession>A0A495QAB6</accession>
<dbReference type="Proteomes" id="UP000274601">
    <property type="component" value="Unassembled WGS sequence"/>
</dbReference>
<protein>
    <submittedName>
        <fullName evidence="1">Uncharacterized protein</fullName>
    </submittedName>
</protein>
<sequence length="155" mass="17374">MILQVQDGQYMVDAVADEYGDDWPEPEDSLTTGEEHWVYVITGTSWGPVTVHTQNLSQPPDEVEPGWEIVVERDILARQGVLTVENLYQSSATGGLRVRPGRARLRVHARGRAEARANKALEEPIEAHLLQIWPTDAPQTPSMLVGPDEYGRTYR</sequence>
<comment type="caution">
    <text evidence="1">The sequence shown here is derived from an EMBL/GenBank/DDBJ whole genome shotgun (WGS) entry which is preliminary data.</text>
</comment>
<evidence type="ECO:0000313" key="1">
    <source>
        <dbReference type="EMBL" id="RKS68254.1"/>
    </source>
</evidence>
<evidence type="ECO:0000313" key="2">
    <source>
        <dbReference type="Proteomes" id="UP000274601"/>
    </source>
</evidence>
<name>A0A495QAB6_9ACTN</name>
<dbReference type="EMBL" id="RBWU01000008">
    <property type="protein sequence ID" value="RKS68254.1"/>
    <property type="molecule type" value="Genomic_DNA"/>
</dbReference>